<evidence type="ECO:0000313" key="6">
    <source>
        <dbReference type="Proteomes" id="UP001172708"/>
    </source>
</evidence>
<dbReference type="Pfam" id="PF02720">
    <property type="entry name" value="DUF222"/>
    <property type="match status" value="1"/>
</dbReference>
<proteinExistence type="inferred from homology"/>
<evidence type="ECO:0000259" key="4">
    <source>
        <dbReference type="SMART" id="SM00507"/>
    </source>
</evidence>
<dbReference type="RefSeq" id="WP_301141374.1">
    <property type="nucleotide sequence ID" value="NZ_JAUHQA010000001.1"/>
</dbReference>
<feature type="region of interest" description="Disordered" evidence="3">
    <location>
        <begin position="455"/>
        <end position="528"/>
    </location>
</feature>
<feature type="coiled-coil region" evidence="2">
    <location>
        <begin position="114"/>
        <end position="141"/>
    </location>
</feature>
<dbReference type="InterPro" id="IPR002711">
    <property type="entry name" value="HNH"/>
</dbReference>
<feature type="domain" description="HNH nuclease" evidence="4">
    <location>
        <begin position="380"/>
        <end position="431"/>
    </location>
</feature>
<dbReference type="InterPro" id="IPR003615">
    <property type="entry name" value="HNH_nuc"/>
</dbReference>
<sequence length="528" mass="56522">MTSTGQLPVQSADAPAGLEDALAQARTALSTVRALVAGEAASGLSERVLLDVQAAATDVKRDSDLLLAAACAEIARRSSIDLGATGLARKQGFSEPTKQIAAITGGSRREADRLIRAGRVMAEAEERARRAEQAVAAGEEATEPDEPTYPVVAGALSAGRISVDHAAQVTRMLDSVSDAATRDQVALAERRLVERAPGLSAEQFAPIVMRWRDGLVEKDATERQRRLAKERFVVIKDQPDGAVRISGILDPVTAVPIRAALEGVVKDALRRRRDGDPLADDDRRPGQIRADALATFARHMLGCDQAPIAHATTKVIVRMTLDQLLGLDPEGAATVDGAGSAIPVGELRRASVDAGYLPLVLGGDDEKLNVGREKRLFSPAQCVALLERDGGCAMCGAPPSHCEAHHIEWWDRDRGVTDLSNGVMLCVACHHTIHRDRWGAWDIRASNEEVWFTPPASVDPARTPRLGGKARFGITERDRRQLDAAGATESPPREHGPPSIEPRAGDSPLEEPPSVVRPDPELEILLLS</sequence>
<protein>
    <submittedName>
        <fullName evidence="5">DUF222 domain-containing protein</fullName>
    </submittedName>
</protein>
<accession>A0ABT8GF78</accession>
<name>A0ABT8GF78_9MICO</name>
<comment type="caution">
    <text evidence="5">The sequence shown here is derived from an EMBL/GenBank/DDBJ whole genome shotgun (WGS) entry which is preliminary data.</text>
</comment>
<evidence type="ECO:0000256" key="1">
    <source>
        <dbReference type="ARBA" id="ARBA00023450"/>
    </source>
</evidence>
<dbReference type="Gene3D" id="1.10.30.50">
    <property type="match status" value="1"/>
</dbReference>
<comment type="similarity">
    <text evidence="1">Belongs to the Rv1128c/1148c/1588c/1702c/1945/3466 family.</text>
</comment>
<keyword evidence="6" id="KW-1185">Reference proteome</keyword>
<dbReference type="InterPro" id="IPR003870">
    <property type="entry name" value="DUF222"/>
</dbReference>
<reference evidence="5" key="1">
    <citation type="submission" date="2023-06" db="EMBL/GenBank/DDBJ databases">
        <title>Egi l300058.</title>
        <authorList>
            <person name="Gao L."/>
            <person name="Fang B.-Z."/>
            <person name="Li W.-J."/>
        </authorList>
    </citation>
    <scope>NUCLEOTIDE SEQUENCE</scope>
    <source>
        <strain evidence="5">EGI L300058</strain>
    </source>
</reference>
<dbReference type="EMBL" id="JAUHQA010000001">
    <property type="protein sequence ID" value="MDN4480092.1"/>
    <property type="molecule type" value="Genomic_DNA"/>
</dbReference>
<gene>
    <name evidence="5" type="ORF">QQX02_04030</name>
</gene>
<dbReference type="Pfam" id="PF01844">
    <property type="entry name" value="HNH"/>
    <property type="match status" value="1"/>
</dbReference>
<evidence type="ECO:0000256" key="2">
    <source>
        <dbReference type="SAM" id="Coils"/>
    </source>
</evidence>
<keyword evidence="2" id="KW-0175">Coiled coil</keyword>
<dbReference type="CDD" id="cd00085">
    <property type="entry name" value="HNHc"/>
    <property type="match status" value="1"/>
</dbReference>
<organism evidence="5 6">
    <name type="scientific">Demequina muriae</name>
    <dbReference type="NCBI Taxonomy" id="3051664"/>
    <lineage>
        <taxon>Bacteria</taxon>
        <taxon>Bacillati</taxon>
        <taxon>Actinomycetota</taxon>
        <taxon>Actinomycetes</taxon>
        <taxon>Micrococcales</taxon>
        <taxon>Demequinaceae</taxon>
        <taxon>Demequina</taxon>
    </lineage>
</organism>
<dbReference type="Proteomes" id="UP001172708">
    <property type="component" value="Unassembled WGS sequence"/>
</dbReference>
<evidence type="ECO:0000313" key="5">
    <source>
        <dbReference type="EMBL" id="MDN4480092.1"/>
    </source>
</evidence>
<evidence type="ECO:0000256" key="3">
    <source>
        <dbReference type="SAM" id="MobiDB-lite"/>
    </source>
</evidence>
<dbReference type="SMART" id="SM00507">
    <property type="entry name" value="HNHc"/>
    <property type="match status" value="1"/>
</dbReference>